<dbReference type="PANTHER" id="PTHR45661:SF3">
    <property type="entry name" value="IG-LIKE DOMAIN-CONTAINING PROTEIN"/>
    <property type="match status" value="1"/>
</dbReference>
<dbReference type="InterPro" id="IPR053139">
    <property type="entry name" value="Surface_bspA-like"/>
</dbReference>
<name>A0A6C0LWU0_9ZZZZ</name>
<dbReference type="SUPFAM" id="SSF52058">
    <property type="entry name" value="L domain-like"/>
    <property type="match status" value="1"/>
</dbReference>
<dbReference type="Pfam" id="PF13306">
    <property type="entry name" value="LRR_5"/>
    <property type="match status" value="2"/>
</dbReference>
<evidence type="ECO:0000313" key="1">
    <source>
        <dbReference type="EMBL" id="QHU34034.1"/>
    </source>
</evidence>
<accession>A0A6C0LWU0</accession>
<proteinExistence type="predicted"/>
<dbReference type="EMBL" id="MN740566">
    <property type="protein sequence ID" value="QHU34034.1"/>
    <property type="molecule type" value="Genomic_DNA"/>
</dbReference>
<evidence type="ECO:0008006" key="2">
    <source>
        <dbReference type="Google" id="ProtNLM"/>
    </source>
</evidence>
<protein>
    <recommendedName>
        <fullName evidence="2">Leucine-rich repeat domain-containing protein</fullName>
    </recommendedName>
</protein>
<reference evidence="1" key="1">
    <citation type="journal article" date="2020" name="Nature">
        <title>Giant virus diversity and host interactions through global metagenomics.</title>
        <authorList>
            <person name="Schulz F."/>
            <person name="Roux S."/>
            <person name="Paez-Espino D."/>
            <person name="Jungbluth S."/>
            <person name="Walsh D.A."/>
            <person name="Denef V.J."/>
            <person name="McMahon K.D."/>
            <person name="Konstantinidis K.T."/>
            <person name="Eloe-Fadrosh E.A."/>
            <person name="Kyrpides N.C."/>
            <person name="Woyke T."/>
        </authorList>
    </citation>
    <scope>NUCLEOTIDE SEQUENCE</scope>
    <source>
        <strain evidence="1">GVMAG-S-1016704-142</strain>
    </source>
</reference>
<sequence length="426" mass="48902">MDEYLKLKEECCQKQKKRWNNLIEGVIINQDELIPRFTQLTIESEKQDLFRYYVKLMQSLDKIPDKNFVNIEYSKMFEKMIDLAEFNGGTNLGIRYFQVRRGIVIDSRPAFIMAIMGPGSIGSENIIDDDTEEIHITKIQKLYFGRDILGLEPWTCSDFKKLRNVYFHPDSECYILGAGVFEGCSSLKEIIIPNKVVKIATGCFYGCGSLKNVIIGQKVEELSRSAFQNCQTLKKVHIPDSVKLIEEECFKISAEDGYEGGLVEITGMKNVEELGHSVFVGTEITNIKLGPHLKKIGRTCFMGISLTTITLEYNDDLEIDYDAFNNLDELTIINLLGGNTKKWVAKLKGQFMDCWKIHMLSERYQEQIEKIRIRNDFKWDISDEVIYIAYARILEQEAMQLMKGGSTNVQIPQDISRYIAGFSPKN</sequence>
<dbReference type="PANTHER" id="PTHR45661">
    <property type="entry name" value="SURFACE ANTIGEN"/>
    <property type="match status" value="1"/>
</dbReference>
<organism evidence="1">
    <name type="scientific">viral metagenome</name>
    <dbReference type="NCBI Taxonomy" id="1070528"/>
    <lineage>
        <taxon>unclassified sequences</taxon>
        <taxon>metagenomes</taxon>
        <taxon>organismal metagenomes</taxon>
    </lineage>
</organism>
<dbReference type="AlphaFoldDB" id="A0A6C0LWU0"/>
<dbReference type="InterPro" id="IPR026906">
    <property type="entry name" value="LRR_5"/>
</dbReference>
<dbReference type="Gene3D" id="3.80.10.10">
    <property type="entry name" value="Ribonuclease Inhibitor"/>
    <property type="match status" value="2"/>
</dbReference>
<dbReference type="InterPro" id="IPR032675">
    <property type="entry name" value="LRR_dom_sf"/>
</dbReference>